<name>A0ABV7ZWT8_9GAMM</name>
<dbReference type="Pfam" id="PF05299">
    <property type="entry name" value="Peptidase_M61"/>
    <property type="match status" value="1"/>
</dbReference>
<dbReference type="InterPro" id="IPR024191">
    <property type="entry name" value="Peptidase_M61"/>
</dbReference>
<evidence type="ECO:0000259" key="1">
    <source>
        <dbReference type="SMART" id="SM00228"/>
    </source>
</evidence>
<dbReference type="SUPFAM" id="SSF55486">
    <property type="entry name" value="Metalloproteases ('zincins'), catalytic domain"/>
    <property type="match status" value="1"/>
</dbReference>
<dbReference type="InterPro" id="IPR001478">
    <property type="entry name" value="PDZ"/>
</dbReference>
<comment type="caution">
    <text evidence="2">The sequence shown here is derived from an EMBL/GenBank/DDBJ whole genome shotgun (WGS) entry which is preliminary data.</text>
</comment>
<reference evidence="3" key="1">
    <citation type="journal article" date="2019" name="Int. J. Syst. Evol. Microbiol.">
        <title>The Global Catalogue of Microorganisms (GCM) 10K type strain sequencing project: providing services to taxonomists for standard genome sequencing and annotation.</title>
        <authorList>
            <consortium name="The Broad Institute Genomics Platform"/>
            <consortium name="The Broad Institute Genome Sequencing Center for Infectious Disease"/>
            <person name="Wu L."/>
            <person name="Ma J."/>
        </authorList>
    </citation>
    <scope>NUCLEOTIDE SEQUENCE [LARGE SCALE GENOMIC DNA]</scope>
    <source>
        <strain evidence="3">IBRC 10765</strain>
    </source>
</reference>
<protein>
    <submittedName>
        <fullName evidence="2">M61 family metallopeptidase</fullName>
    </submittedName>
</protein>
<organism evidence="2 3">
    <name type="scientific">Saccharospirillum mangrovi</name>
    <dbReference type="NCBI Taxonomy" id="2161747"/>
    <lineage>
        <taxon>Bacteria</taxon>
        <taxon>Pseudomonadati</taxon>
        <taxon>Pseudomonadota</taxon>
        <taxon>Gammaproteobacteria</taxon>
        <taxon>Oceanospirillales</taxon>
        <taxon>Saccharospirillaceae</taxon>
        <taxon>Saccharospirillum</taxon>
    </lineage>
</organism>
<dbReference type="EMBL" id="JBHRYR010000002">
    <property type="protein sequence ID" value="MFC3852606.1"/>
    <property type="molecule type" value="Genomic_DNA"/>
</dbReference>
<sequence>MVSKSPRYSICPADPAGHNFVVSILIPDPAPEQMFWLPAWIPGSYMVRDFARHIIGLQATDNTGAHIELEQLDKQTWRAHHTNTSVLKLTYQVYAWDLSVRTAFLDQSRAFFNGSSVFLAVKGREQDPCLVHIAPPAEPVDGVWRVATALPALTVDPYGFGEYQAESYDALIDHPVEISDHQPGTFHVNNVPHQIVLSGRHNADTDRLQNDLQKICQQHINFWQIPAPMDQYVFMTAVVGSGAGGLEHRASTALMASRNDLPYRGMKDTTSGYRNYLSLCSHEYFHTWNVKRLKPRRFIPYQLDKESYTELLWWFEGITSYYDDLGVVRAGCMSAEHYLEALAQTFTRVHRGVGRTKQSMAESSFNAWTKFYQQDENAANAIVSYYSKGALFALYLDLSIRQRTQGRQSLDDLVRAVWQTHSTDGVPERGIPVVAAQVIACDLSDVFALGLYDTEDLPLAPLLAEFGVQMIWGTPRNLQQPGGQSTQLKSDALCLGVRFEQHPLGAKVAVVHTDSPAHKAGISAGDIIIAIDQLQTDAARIDAQLARYQAGDKINIHLFRRDELREHHATLAVGAQTTCVLSLHDRYKVSLWLEIDA</sequence>
<evidence type="ECO:0000313" key="3">
    <source>
        <dbReference type="Proteomes" id="UP001595617"/>
    </source>
</evidence>
<dbReference type="InterPro" id="IPR027268">
    <property type="entry name" value="Peptidase_M4/M1_CTD_sf"/>
</dbReference>
<dbReference type="SMART" id="SM00228">
    <property type="entry name" value="PDZ"/>
    <property type="match status" value="1"/>
</dbReference>
<evidence type="ECO:0000313" key="2">
    <source>
        <dbReference type="EMBL" id="MFC3852606.1"/>
    </source>
</evidence>
<accession>A0ABV7ZWT8</accession>
<dbReference type="InterPro" id="IPR040756">
    <property type="entry name" value="Peptidase_M61_N"/>
</dbReference>
<dbReference type="Pfam" id="PF17899">
    <property type="entry name" value="Peptidase_M61_N"/>
    <property type="match status" value="1"/>
</dbReference>
<gene>
    <name evidence="2" type="ORF">ACFOOG_07145</name>
</gene>
<dbReference type="Gene3D" id="1.10.390.10">
    <property type="entry name" value="Neutral Protease Domain 2"/>
    <property type="match status" value="1"/>
</dbReference>
<feature type="domain" description="PDZ" evidence="1">
    <location>
        <begin position="493"/>
        <end position="562"/>
    </location>
</feature>
<dbReference type="RefSeq" id="WP_380694901.1">
    <property type="nucleotide sequence ID" value="NZ_JBHRYR010000002.1"/>
</dbReference>
<dbReference type="Proteomes" id="UP001595617">
    <property type="component" value="Unassembled WGS sequence"/>
</dbReference>
<keyword evidence="3" id="KW-1185">Reference proteome</keyword>
<dbReference type="InterPro" id="IPR007963">
    <property type="entry name" value="Peptidase_M61_catalytic"/>
</dbReference>
<dbReference type="Gene3D" id="2.60.40.3650">
    <property type="match status" value="1"/>
</dbReference>
<proteinExistence type="predicted"/>
<dbReference type="Pfam" id="PF13180">
    <property type="entry name" value="PDZ_2"/>
    <property type="match status" value="1"/>
</dbReference>
<dbReference type="InterPro" id="IPR036034">
    <property type="entry name" value="PDZ_sf"/>
</dbReference>
<dbReference type="Gene3D" id="2.30.42.10">
    <property type="match status" value="1"/>
</dbReference>
<dbReference type="SUPFAM" id="SSF50156">
    <property type="entry name" value="PDZ domain-like"/>
    <property type="match status" value="1"/>
</dbReference>
<dbReference type="PIRSF" id="PIRSF016493">
    <property type="entry name" value="Glycyl_aminpptds"/>
    <property type="match status" value="1"/>
</dbReference>